<evidence type="ECO:0008006" key="3">
    <source>
        <dbReference type="Google" id="ProtNLM"/>
    </source>
</evidence>
<accession>A0A224XB43</accession>
<comment type="caution">
    <text evidence="1">The sequence shown here is derived from an EMBL/GenBank/DDBJ whole genome shotgun (WGS) entry which is preliminary data.</text>
</comment>
<organism evidence="1 2">
    <name type="scientific">Pseudolactococcus reticulitermitis</name>
    <dbReference type="NCBI Taxonomy" id="2025039"/>
    <lineage>
        <taxon>Bacteria</taxon>
        <taxon>Bacillati</taxon>
        <taxon>Bacillota</taxon>
        <taxon>Bacilli</taxon>
        <taxon>Lactobacillales</taxon>
        <taxon>Streptococcaceae</taxon>
        <taxon>Pseudolactococcus</taxon>
    </lineage>
</organism>
<evidence type="ECO:0000313" key="2">
    <source>
        <dbReference type="Proteomes" id="UP000218689"/>
    </source>
</evidence>
<proteinExistence type="predicted"/>
<keyword evidence="2" id="KW-1185">Reference proteome</keyword>
<sequence length="91" mass="10421">MKNNKNWLSIGTTVLLEGATQPLMIVGRYQLDDENNVYDYVGVLNPQGFEDAKSMYLFNERAISEIIFKASATDYEEAYLDKLNDFIEGEK</sequence>
<reference evidence="2" key="1">
    <citation type="submission" date="2017-08" db="EMBL/GenBank/DDBJ databases">
        <title>Draft genome sequence of Lactococcus sp. strain Rs-Y01, isolated from the gut of the lower termite Reticulitermes speratus.</title>
        <authorList>
            <person name="Ohkuma M."/>
            <person name="Yuki M."/>
        </authorList>
    </citation>
    <scope>NUCLEOTIDE SEQUENCE [LARGE SCALE GENOMIC DNA]</scope>
    <source>
        <strain evidence="2">Rs-Y01</strain>
    </source>
</reference>
<dbReference type="AlphaFoldDB" id="A0A224XB43"/>
<evidence type="ECO:0000313" key="1">
    <source>
        <dbReference type="EMBL" id="GAX48470.1"/>
    </source>
</evidence>
<dbReference type="RefSeq" id="WP_094785481.1">
    <property type="nucleotide sequence ID" value="NZ_BEDT01000008.1"/>
</dbReference>
<name>A0A224XB43_9LACT</name>
<protein>
    <recommendedName>
        <fullName evidence="3">DUF4176 domain-containing protein</fullName>
    </recommendedName>
</protein>
<gene>
    <name evidence="1" type="ORF">RsY01_2099</name>
</gene>
<dbReference type="Proteomes" id="UP000218689">
    <property type="component" value="Unassembled WGS sequence"/>
</dbReference>
<dbReference type="EMBL" id="BEDT01000008">
    <property type="protein sequence ID" value="GAX48470.1"/>
    <property type="molecule type" value="Genomic_DNA"/>
</dbReference>
<dbReference type="OrthoDB" id="5124454at2"/>
<dbReference type="InterPro" id="IPR025233">
    <property type="entry name" value="DUF4176"/>
</dbReference>
<dbReference type="Pfam" id="PF13780">
    <property type="entry name" value="DUF4176"/>
    <property type="match status" value="1"/>
</dbReference>